<dbReference type="InterPro" id="IPR010982">
    <property type="entry name" value="Lambda_DNA-bd_dom_sf"/>
</dbReference>
<evidence type="ECO:0000313" key="8">
    <source>
        <dbReference type="Proteomes" id="UP000431913"/>
    </source>
</evidence>
<keyword evidence="1" id="KW-0805">Transcription regulation</keyword>
<evidence type="ECO:0000313" key="6">
    <source>
        <dbReference type="EMBL" id="MTS27057.1"/>
    </source>
</evidence>
<protein>
    <submittedName>
        <fullName evidence="6">Helix-turn-helix domain-containing protein</fullName>
    </submittedName>
    <submittedName>
        <fullName evidence="5">Helix-turn-helix transcriptional regulator</fullName>
    </submittedName>
</protein>
<dbReference type="Proteomes" id="UP000431913">
    <property type="component" value="Unassembled WGS sequence"/>
</dbReference>
<dbReference type="EMBL" id="WMZU01000009">
    <property type="protein sequence ID" value="MTS27057.1"/>
    <property type="molecule type" value="Genomic_DNA"/>
</dbReference>
<dbReference type="GO" id="GO:0003677">
    <property type="term" value="F:DNA binding"/>
    <property type="evidence" value="ECO:0007669"/>
    <property type="project" value="UniProtKB-KW"/>
</dbReference>
<dbReference type="Proteomes" id="UP000472755">
    <property type="component" value="Unassembled WGS sequence"/>
</dbReference>
<evidence type="ECO:0000313" key="7">
    <source>
        <dbReference type="EMBL" id="MTS52025.1"/>
    </source>
</evidence>
<reference evidence="9 10" key="1">
    <citation type="journal article" date="2019" name="Nat. Med.">
        <title>A library of human gut bacterial isolates paired with longitudinal multiomics data enables mechanistic microbiome research.</title>
        <authorList>
            <person name="Poyet M."/>
            <person name="Groussin M."/>
            <person name="Gibbons S.M."/>
            <person name="Avila-Pacheco J."/>
            <person name="Jiang X."/>
            <person name="Kearney S.M."/>
            <person name="Perrotta A.R."/>
            <person name="Berdy B."/>
            <person name="Zhao S."/>
            <person name="Lieberman T.D."/>
            <person name="Swanson P.K."/>
            <person name="Smith M."/>
            <person name="Roesemann S."/>
            <person name="Alexander J.E."/>
            <person name="Rich S.A."/>
            <person name="Livny J."/>
            <person name="Vlamakis H."/>
            <person name="Clish C."/>
            <person name="Bullock K."/>
            <person name="Deik A."/>
            <person name="Scott J."/>
            <person name="Pierce K.A."/>
            <person name="Xavier R.J."/>
            <person name="Alm E.J."/>
        </authorList>
    </citation>
    <scope>NUCLEOTIDE SEQUENCE [LARGE SCALE GENOMIC DNA]</scope>
    <source>
        <strain evidence="6 10">BIOML-A4</strain>
        <strain evidence="7 9">BIOML-A7</strain>
    </source>
</reference>
<dbReference type="Pfam" id="PF01381">
    <property type="entry name" value="HTH_3"/>
    <property type="match status" value="1"/>
</dbReference>
<dbReference type="InterPro" id="IPR001387">
    <property type="entry name" value="Cro/C1-type_HTH"/>
</dbReference>
<dbReference type="PROSITE" id="PS50943">
    <property type="entry name" value="HTH_CROC1"/>
    <property type="match status" value="1"/>
</dbReference>
<keyword evidence="2" id="KW-0238">DNA-binding</keyword>
<dbReference type="RefSeq" id="WP_009324387.1">
    <property type="nucleotide sequence ID" value="NZ_CATXDA010000134.1"/>
</dbReference>
<evidence type="ECO:0000313" key="9">
    <source>
        <dbReference type="Proteomes" id="UP000449193"/>
    </source>
</evidence>
<dbReference type="InterPro" id="IPR050807">
    <property type="entry name" value="TransReg_Diox_bact_type"/>
</dbReference>
<dbReference type="GO" id="GO:0003700">
    <property type="term" value="F:DNA-binding transcription factor activity"/>
    <property type="evidence" value="ECO:0007669"/>
    <property type="project" value="TreeGrafter"/>
</dbReference>
<dbReference type="PANTHER" id="PTHR46797">
    <property type="entry name" value="HTH-TYPE TRANSCRIPTIONAL REGULATOR"/>
    <property type="match status" value="1"/>
</dbReference>
<dbReference type="CDD" id="cd00093">
    <property type="entry name" value="HTH_XRE"/>
    <property type="match status" value="1"/>
</dbReference>
<dbReference type="EMBL" id="WMZR01000013">
    <property type="protein sequence ID" value="MTS52025.1"/>
    <property type="molecule type" value="Genomic_DNA"/>
</dbReference>
<proteinExistence type="predicted"/>
<dbReference type="Gene3D" id="1.10.260.40">
    <property type="entry name" value="lambda repressor-like DNA-binding domains"/>
    <property type="match status" value="1"/>
</dbReference>
<name>A0A6I2U7N0_9FIRM</name>
<dbReference type="PANTHER" id="PTHR46797:SF23">
    <property type="entry name" value="HTH-TYPE TRANSCRIPTIONAL REGULATOR SUTR"/>
    <property type="match status" value="1"/>
</dbReference>
<dbReference type="EMBL" id="VUNJ01000004">
    <property type="protein sequence ID" value="MST91391.1"/>
    <property type="molecule type" value="Genomic_DNA"/>
</dbReference>
<dbReference type="Proteomes" id="UP000449193">
    <property type="component" value="Unassembled WGS sequence"/>
</dbReference>
<dbReference type="AlphaFoldDB" id="A0A6I2U7N0"/>
<reference evidence="5 8" key="2">
    <citation type="submission" date="2019-08" db="EMBL/GenBank/DDBJ databases">
        <title>In-depth cultivation of the pig gut microbiome towards novel bacterial diversity and tailored functional studies.</title>
        <authorList>
            <person name="Wylensek D."/>
            <person name="Hitch T.C.A."/>
            <person name="Clavel T."/>
        </authorList>
    </citation>
    <scope>NUCLEOTIDE SEQUENCE [LARGE SCALE GENOMIC DNA]</scope>
    <source>
        <strain evidence="5 8">WCA3-601-WT-6J</strain>
    </source>
</reference>
<evidence type="ECO:0000256" key="3">
    <source>
        <dbReference type="ARBA" id="ARBA00023163"/>
    </source>
</evidence>
<evidence type="ECO:0000256" key="1">
    <source>
        <dbReference type="ARBA" id="ARBA00023015"/>
    </source>
</evidence>
<sequence length="74" mass="8423">MKYKYTDYRLGLASNIKHYRLKAGYTQEQLAEKVGIGSKHLSRIETARVGVSLDMLFNIADALGVDAYKLLMFH</sequence>
<accession>A0A6I2U7N0</accession>
<dbReference type="GO" id="GO:0005829">
    <property type="term" value="C:cytosol"/>
    <property type="evidence" value="ECO:0007669"/>
    <property type="project" value="TreeGrafter"/>
</dbReference>
<organism evidence="5 8">
    <name type="scientific">Ruthenibacterium lactatiformans</name>
    <dbReference type="NCBI Taxonomy" id="1550024"/>
    <lineage>
        <taxon>Bacteria</taxon>
        <taxon>Bacillati</taxon>
        <taxon>Bacillota</taxon>
        <taxon>Clostridia</taxon>
        <taxon>Eubacteriales</taxon>
        <taxon>Oscillospiraceae</taxon>
        <taxon>Ruthenibacterium</taxon>
    </lineage>
</organism>
<feature type="domain" description="HTH cro/C1-type" evidence="4">
    <location>
        <begin position="16"/>
        <end position="70"/>
    </location>
</feature>
<comment type="caution">
    <text evidence="5">The sequence shown here is derived from an EMBL/GenBank/DDBJ whole genome shotgun (WGS) entry which is preliminary data.</text>
</comment>
<dbReference type="SMART" id="SM00530">
    <property type="entry name" value="HTH_XRE"/>
    <property type="match status" value="1"/>
</dbReference>
<gene>
    <name evidence="5" type="ORF">FYJ76_05475</name>
    <name evidence="7" type="ORF">GMD52_10775</name>
    <name evidence="6" type="ORF">GMD59_07115</name>
</gene>
<dbReference type="SUPFAM" id="SSF47413">
    <property type="entry name" value="lambda repressor-like DNA-binding domains"/>
    <property type="match status" value="1"/>
</dbReference>
<evidence type="ECO:0000313" key="5">
    <source>
        <dbReference type="EMBL" id="MST91391.1"/>
    </source>
</evidence>
<evidence type="ECO:0000259" key="4">
    <source>
        <dbReference type="PROSITE" id="PS50943"/>
    </source>
</evidence>
<evidence type="ECO:0000256" key="2">
    <source>
        <dbReference type="ARBA" id="ARBA00023125"/>
    </source>
</evidence>
<evidence type="ECO:0000313" key="10">
    <source>
        <dbReference type="Proteomes" id="UP000472755"/>
    </source>
</evidence>
<keyword evidence="3" id="KW-0804">Transcription</keyword>